<gene>
    <name evidence="3" type="ORF">HC031_24385</name>
</gene>
<dbReference type="PANTHER" id="PTHR30204">
    <property type="entry name" value="REDOX-CYCLING DRUG-SENSING TRANSCRIPTIONAL ACTIVATOR SOXR"/>
    <property type="match status" value="1"/>
</dbReference>
<dbReference type="Gene3D" id="1.10.1660.10">
    <property type="match status" value="1"/>
</dbReference>
<dbReference type="RefSeq" id="WP_167927739.1">
    <property type="nucleotide sequence ID" value="NZ_JAATVY010000022.1"/>
</dbReference>
<protein>
    <submittedName>
        <fullName evidence="3">MerR family transcriptional regulator</fullName>
    </submittedName>
</protein>
<evidence type="ECO:0000259" key="2">
    <source>
        <dbReference type="PROSITE" id="PS50937"/>
    </source>
</evidence>
<dbReference type="CDD" id="cd01109">
    <property type="entry name" value="HTH_YyaN"/>
    <property type="match status" value="1"/>
</dbReference>
<evidence type="ECO:0000313" key="4">
    <source>
        <dbReference type="Proteomes" id="UP000722989"/>
    </source>
</evidence>
<feature type="domain" description="HTH merR-type" evidence="2">
    <location>
        <begin position="3"/>
        <end position="72"/>
    </location>
</feature>
<evidence type="ECO:0000313" key="3">
    <source>
        <dbReference type="EMBL" id="NJC72832.1"/>
    </source>
</evidence>
<evidence type="ECO:0000256" key="1">
    <source>
        <dbReference type="ARBA" id="ARBA00023125"/>
    </source>
</evidence>
<dbReference type="EMBL" id="JAATVY010000022">
    <property type="protein sequence ID" value="NJC72832.1"/>
    <property type="molecule type" value="Genomic_DNA"/>
</dbReference>
<dbReference type="InterPro" id="IPR009061">
    <property type="entry name" value="DNA-bd_dom_put_sf"/>
</dbReference>
<keyword evidence="4" id="KW-1185">Reference proteome</keyword>
<proteinExistence type="predicted"/>
<keyword evidence="1" id="KW-0238">DNA-binding</keyword>
<dbReference type="PRINTS" id="PR00040">
    <property type="entry name" value="HTHMERR"/>
</dbReference>
<dbReference type="SUPFAM" id="SSF46955">
    <property type="entry name" value="Putative DNA-binding domain"/>
    <property type="match status" value="1"/>
</dbReference>
<comment type="caution">
    <text evidence="3">The sequence shown here is derived from an EMBL/GenBank/DDBJ whole genome shotgun (WGS) entry which is preliminary data.</text>
</comment>
<dbReference type="PANTHER" id="PTHR30204:SF98">
    <property type="entry name" value="HTH-TYPE TRANSCRIPTIONAL REGULATOR ADHR"/>
    <property type="match status" value="1"/>
</dbReference>
<dbReference type="SMART" id="SM00422">
    <property type="entry name" value="HTH_MERR"/>
    <property type="match status" value="1"/>
</dbReference>
<dbReference type="PROSITE" id="PS50937">
    <property type="entry name" value="HTH_MERR_2"/>
    <property type="match status" value="1"/>
</dbReference>
<dbReference type="InterPro" id="IPR000551">
    <property type="entry name" value="MerR-type_HTH_dom"/>
</dbReference>
<dbReference type="Proteomes" id="UP000722989">
    <property type="component" value="Unassembled WGS sequence"/>
</dbReference>
<organism evidence="3 4">
    <name type="scientific">Planosporangium thailandense</name>
    <dbReference type="NCBI Taxonomy" id="765197"/>
    <lineage>
        <taxon>Bacteria</taxon>
        <taxon>Bacillati</taxon>
        <taxon>Actinomycetota</taxon>
        <taxon>Actinomycetes</taxon>
        <taxon>Micromonosporales</taxon>
        <taxon>Micromonosporaceae</taxon>
        <taxon>Planosporangium</taxon>
    </lineage>
</organism>
<sequence length="120" mass="13831">MGSYAPGEAAERSGFSLDTLRYYERIGLLTSVRRTAGGQRVFTDDDLSWLGILRCLRDTGMPIARMCRYAELSRGGEETMPERLALLAEHDRAVERQIARLRAQQEHIREKIRYYRTHAV</sequence>
<dbReference type="InterPro" id="IPR047057">
    <property type="entry name" value="MerR_fam"/>
</dbReference>
<reference evidence="3 4" key="1">
    <citation type="submission" date="2020-03" db="EMBL/GenBank/DDBJ databases">
        <title>WGS of the type strain of Planosporangium spp.</title>
        <authorList>
            <person name="Thawai C."/>
        </authorList>
    </citation>
    <scope>NUCLEOTIDE SEQUENCE [LARGE SCALE GENOMIC DNA]</scope>
    <source>
        <strain evidence="3 4">TBRC 5610</strain>
    </source>
</reference>
<dbReference type="Pfam" id="PF13411">
    <property type="entry name" value="MerR_1"/>
    <property type="match status" value="1"/>
</dbReference>
<accession>A0ABX0Y3X4</accession>
<name>A0ABX0Y3X4_9ACTN</name>